<dbReference type="InterPro" id="IPR016064">
    <property type="entry name" value="NAD/diacylglycerol_kinase_sf"/>
</dbReference>
<dbReference type="STRING" id="4790.A0A0W8C5X3"/>
<evidence type="ECO:0000256" key="3">
    <source>
        <dbReference type="SAM" id="MobiDB-lite"/>
    </source>
</evidence>
<dbReference type="Proteomes" id="UP000052943">
    <property type="component" value="Unassembled WGS sequence"/>
</dbReference>
<dbReference type="InterPro" id="IPR001206">
    <property type="entry name" value="Diacylglycerol_kinase_cat_dom"/>
</dbReference>
<dbReference type="PROSITE" id="PS50146">
    <property type="entry name" value="DAGK"/>
    <property type="match status" value="1"/>
</dbReference>
<keyword evidence="2" id="KW-0175">Coiled coil</keyword>
<feature type="compositionally biased region" description="Pro residues" evidence="3">
    <location>
        <begin position="146"/>
        <end position="157"/>
    </location>
</feature>
<feature type="region of interest" description="Disordered" evidence="3">
    <location>
        <begin position="97"/>
        <end position="179"/>
    </location>
</feature>
<dbReference type="Pfam" id="PF07202">
    <property type="entry name" value="Tcp10_C"/>
    <property type="match status" value="2"/>
</dbReference>
<dbReference type="InterPro" id="IPR009852">
    <property type="entry name" value="CENPJ_C_dom"/>
</dbReference>
<reference evidence="5 6" key="1">
    <citation type="submission" date="2015-11" db="EMBL/GenBank/DDBJ databases">
        <title>Genomes and virulence difference between two physiological races of Phytophthora nicotianae.</title>
        <authorList>
            <person name="Liu H."/>
            <person name="Ma X."/>
            <person name="Yu H."/>
            <person name="Fang D."/>
            <person name="Li Y."/>
            <person name="Wang X."/>
            <person name="Wang W."/>
            <person name="Dong Y."/>
            <person name="Xiao B."/>
        </authorList>
    </citation>
    <scope>NUCLEOTIDE SEQUENCE [LARGE SCALE GENOMIC DNA]</scope>
    <source>
        <strain evidence="6">race 0</strain>
    </source>
</reference>
<comment type="caution">
    <text evidence="5">The sequence shown here is derived from an EMBL/GenBank/DDBJ whole genome shotgun (WGS) entry which is preliminary data.</text>
</comment>
<evidence type="ECO:0000313" key="6">
    <source>
        <dbReference type="Proteomes" id="UP000052943"/>
    </source>
</evidence>
<feature type="coiled-coil region" evidence="2">
    <location>
        <begin position="625"/>
        <end position="659"/>
    </location>
</feature>
<dbReference type="InterPro" id="IPR026581">
    <property type="entry name" value="TCP10L/CENPJ"/>
</dbReference>
<dbReference type="Gene3D" id="3.40.50.10330">
    <property type="entry name" value="Probable inorganic polyphosphate/atp-NAD kinase, domain 1"/>
    <property type="match status" value="1"/>
</dbReference>
<gene>
    <name evidence="5" type="ORF">AM587_10010117</name>
</gene>
<dbReference type="InterPro" id="IPR047002">
    <property type="entry name" value="Tcp10_C_sf"/>
</dbReference>
<dbReference type="PANTHER" id="PTHR10331">
    <property type="entry name" value="T COMPLEX PROTEIN 10"/>
    <property type="match status" value="1"/>
</dbReference>
<organism evidence="5 6">
    <name type="scientific">Phytophthora nicotianae</name>
    <name type="common">Potato buckeye rot agent</name>
    <name type="synonym">Phytophthora parasitica</name>
    <dbReference type="NCBI Taxonomy" id="4792"/>
    <lineage>
        <taxon>Eukaryota</taxon>
        <taxon>Sar</taxon>
        <taxon>Stramenopiles</taxon>
        <taxon>Oomycota</taxon>
        <taxon>Peronosporomycetes</taxon>
        <taxon>Peronosporales</taxon>
        <taxon>Peronosporaceae</taxon>
        <taxon>Phytophthora</taxon>
    </lineage>
</organism>
<protein>
    <recommendedName>
        <fullName evidence="4">DAGKc domain-containing protein</fullName>
    </recommendedName>
</protein>
<evidence type="ECO:0000313" key="5">
    <source>
        <dbReference type="EMBL" id="KUF79487.1"/>
    </source>
</evidence>
<dbReference type="OrthoDB" id="10252174at2759"/>
<feature type="compositionally biased region" description="Basic and acidic residues" evidence="3">
    <location>
        <begin position="726"/>
        <end position="737"/>
    </location>
</feature>
<dbReference type="InterPro" id="IPR045540">
    <property type="entry name" value="YegS/DAGK_C"/>
</dbReference>
<feature type="compositionally biased region" description="Polar residues" evidence="3">
    <location>
        <begin position="482"/>
        <end position="492"/>
    </location>
</feature>
<dbReference type="InterPro" id="IPR017438">
    <property type="entry name" value="ATP-NAD_kinase_N"/>
</dbReference>
<dbReference type="PANTHER" id="PTHR10331:SF6">
    <property type="entry name" value="SPINDLE ASSEMBLY ABNORMAL 4"/>
    <property type="match status" value="1"/>
</dbReference>
<feature type="region of interest" description="Disordered" evidence="3">
    <location>
        <begin position="397"/>
        <end position="507"/>
    </location>
</feature>
<feature type="region of interest" description="Disordered" evidence="3">
    <location>
        <begin position="1"/>
        <end position="37"/>
    </location>
</feature>
<feature type="domain" description="DAGKc" evidence="4">
    <location>
        <begin position="1172"/>
        <end position="1314"/>
    </location>
</feature>
<evidence type="ECO:0000256" key="1">
    <source>
        <dbReference type="ARBA" id="ARBA00005627"/>
    </source>
</evidence>
<evidence type="ECO:0000259" key="4">
    <source>
        <dbReference type="PROSITE" id="PS50146"/>
    </source>
</evidence>
<dbReference type="Pfam" id="PF00781">
    <property type="entry name" value="DAGK_cat"/>
    <property type="match status" value="1"/>
</dbReference>
<dbReference type="Gene3D" id="2.60.200.40">
    <property type="match status" value="1"/>
</dbReference>
<feature type="region of interest" description="Disordered" evidence="3">
    <location>
        <begin position="720"/>
        <end position="743"/>
    </location>
</feature>
<accession>A0A0W8C5X3</accession>
<dbReference type="Gene3D" id="2.60.450.20">
    <property type="match status" value="1"/>
</dbReference>
<feature type="compositionally biased region" description="Basic and acidic residues" evidence="3">
    <location>
        <begin position="1"/>
        <end position="19"/>
    </location>
</feature>
<dbReference type="SUPFAM" id="SSF111331">
    <property type="entry name" value="NAD kinase/diacylglycerol kinase-like"/>
    <property type="match status" value="1"/>
</dbReference>
<feature type="compositionally biased region" description="Polar residues" evidence="3">
    <location>
        <begin position="159"/>
        <end position="170"/>
    </location>
</feature>
<sequence>MAPGRLETRAWRKENDAGNRRVSITSSEDNPVPGANVPFEELLARELRKSGGTGAKFAVSASGKAATKPFLKKGARGWWMRQPGAKQKVVKHTLMSMGEEDASRTTPVMQRKQQKEQQRRRRSSSASSSKTLSPVATSPEQFRIDPAPPQTLSPPVSPIQRTQYSSNQVDNDADEELQRRQQNEEFAAWKNASFRSTTSTDMGLRNVRQSYEAMQEHNQDDHWGLPYSSFVSELHDQEQSRWQTAGSGSIFDDSLDEGADSALVYDDHSALSKDDWMTGDDGLTNQLRSHFGYGNTPSDLSAVSFDDSVPWDDGLSFQPRQHSEHEQPSTADAAELTPQSNQNSSIDPVIATTRLQASRRGVHFADSDDDSIDALGYDIPEGDAPVSSLVQQVFGGIKQDDGNSSDIPSAEGYKDSMDAGGDGNMRNLSPPPLPAQDKSLSTLKQKLRGKQKAPVSRATTTKRKGTNPPKQKSAAHSRTTTKQKTGANTGKLTQPRDRASPTGPSGMILPAVIEEKLYELEEEVKFYKSETLQLQKRKDYYDQEVKKLALERDEFARYQQEQRVLIEKEWERERAKMKKEEKLQERQWKLRMNATIAHQDRKDRGEVEMLKAQIVKMQLDEKARVSKWMAANDNLRQRVAELEEKNRELSDEIKFLEKDRLEQWEKYERLLKERQEAPKSASQPDYISAVGEKHELHTVDDVLAIKGTADELLQRWNFAQGDDSTQEEKDHTPKSSYEHQQPNAVDVDIPKRYSLDREGFHPSSEPGNLESVTNVGATYEWALPDAEDDKALYTTDYSSGEADAAISASTSSLPEHKAILQEINHPCGKKELLFTDGSKKIIFSDGNEKEIDANGHVVIKFTNGDHKEVFPDTGISVYYYHEAQTKLTTYPDNRKVYEFPNQQIETSLPDGTTEIQFADGIKKTIRPNGDEFSVFPDGTTMLEQPGGLREVTLLNQKKIRYFPDGQMACVSPGGQETRVRSDSELKQLMESTMEAFLRKYWPQGSVSVSCRVYASQRRADEHKRLQLTANGIELRSVGSSSEPDVIPWDSIIGASESTSGIRRRFVSVYEGDEYGEEKEFVVFGCVPKLESAGSGGLLGGLTSLAKAVLPTALTASKPGVERTLVQWVFRCDDDDGDVVAMRTVKAIRFLADPRVEQGIKAAEKLLDPYGFMPPRKFMVVINPAGGTGNAQQTFEKEVAPMLEQANVEVETVITKQAAHATEILANVPLNKYDCIVGVGGDGLLSEMLQGLMNRKDWQQAILQPLGVIPGGSGNGLSASLLSRAGERFDALNAAYSLAKGQVQELDLFSATNGDGKVMHGFLSLEWAFIADMDIKSERYRFFGDMRFLVSTTLQIFGFGQTMYRGRLRYLVSKDDEPQPAKYHDTFSGETTAKPTCACLDKEQDGEKSERWVEMDGPFYMFWSMNVSHAAADAHIAPPADIADGYFHMMLVSGESYSRIRLAKLMMGIEDGSHLDVDRVQLIRTRAFSVRASNADDLMCVDGELFPGPEVKTEVHRALGRVLSLPAKK</sequence>
<proteinExistence type="inferred from homology"/>
<dbReference type="Pfam" id="PF19279">
    <property type="entry name" value="YegS_C"/>
    <property type="match status" value="1"/>
</dbReference>
<dbReference type="EMBL" id="LNFO01004808">
    <property type="protein sequence ID" value="KUF79487.1"/>
    <property type="molecule type" value="Genomic_DNA"/>
</dbReference>
<dbReference type="GO" id="GO:0016301">
    <property type="term" value="F:kinase activity"/>
    <property type="evidence" value="ECO:0007669"/>
    <property type="project" value="InterPro"/>
</dbReference>
<feature type="compositionally biased region" description="Polar residues" evidence="3">
    <location>
        <begin position="337"/>
        <end position="346"/>
    </location>
</feature>
<feature type="compositionally biased region" description="Polar residues" evidence="3">
    <location>
        <begin position="131"/>
        <end position="140"/>
    </location>
</feature>
<feature type="region of interest" description="Disordered" evidence="3">
    <location>
        <begin position="311"/>
        <end position="347"/>
    </location>
</feature>
<dbReference type="SMART" id="SM00046">
    <property type="entry name" value="DAGKc"/>
    <property type="match status" value="1"/>
</dbReference>
<evidence type="ECO:0000256" key="2">
    <source>
        <dbReference type="SAM" id="Coils"/>
    </source>
</evidence>
<comment type="similarity">
    <text evidence="1">Belongs to the TCP10 family.</text>
</comment>
<name>A0A0W8C5X3_PHYNI</name>